<gene>
    <name evidence="2" type="ORF">EV186_1011857</name>
</gene>
<organism evidence="2 3">
    <name type="scientific">Labedaea rhizosphaerae</name>
    <dbReference type="NCBI Taxonomy" id="598644"/>
    <lineage>
        <taxon>Bacteria</taxon>
        <taxon>Bacillati</taxon>
        <taxon>Actinomycetota</taxon>
        <taxon>Actinomycetes</taxon>
        <taxon>Pseudonocardiales</taxon>
        <taxon>Pseudonocardiaceae</taxon>
        <taxon>Labedaea</taxon>
    </lineage>
</organism>
<feature type="compositionally biased region" description="Basic and acidic residues" evidence="1">
    <location>
        <begin position="8"/>
        <end position="28"/>
    </location>
</feature>
<keyword evidence="3" id="KW-1185">Reference proteome</keyword>
<protein>
    <submittedName>
        <fullName evidence="2">Uncharacterized protein</fullName>
    </submittedName>
</protein>
<sequence>MNDTPDDATIRVDIDLDDLIPRPRRSPEDAWPGAGSASTPS</sequence>
<comment type="caution">
    <text evidence="2">The sequence shown here is derived from an EMBL/GenBank/DDBJ whole genome shotgun (WGS) entry which is preliminary data.</text>
</comment>
<dbReference type="RefSeq" id="WP_279538284.1">
    <property type="nucleotide sequence ID" value="NZ_SNXZ01000001.1"/>
</dbReference>
<evidence type="ECO:0000256" key="1">
    <source>
        <dbReference type="SAM" id="MobiDB-lite"/>
    </source>
</evidence>
<proteinExistence type="predicted"/>
<name>A0A4R6SNY9_LABRH</name>
<dbReference type="EMBL" id="SNXZ01000001">
    <property type="protein sequence ID" value="TDQ05879.1"/>
    <property type="molecule type" value="Genomic_DNA"/>
</dbReference>
<reference evidence="2 3" key="1">
    <citation type="submission" date="2019-03" db="EMBL/GenBank/DDBJ databases">
        <title>Genomic Encyclopedia of Type Strains, Phase IV (KMG-IV): sequencing the most valuable type-strain genomes for metagenomic binning, comparative biology and taxonomic classification.</title>
        <authorList>
            <person name="Goeker M."/>
        </authorList>
    </citation>
    <scope>NUCLEOTIDE SEQUENCE [LARGE SCALE GENOMIC DNA]</scope>
    <source>
        <strain evidence="2 3">DSM 45361</strain>
    </source>
</reference>
<dbReference type="Proteomes" id="UP000295444">
    <property type="component" value="Unassembled WGS sequence"/>
</dbReference>
<feature type="region of interest" description="Disordered" evidence="1">
    <location>
        <begin position="1"/>
        <end position="41"/>
    </location>
</feature>
<evidence type="ECO:0000313" key="3">
    <source>
        <dbReference type="Proteomes" id="UP000295444"/>
    </source>
</evidence>
<dbReference type="AlphaFoldDB" id="A0A4R6SNY9"/>
<accession>A0A4R6SNY9</accession>
<evidence type="ECO:0000313" key="2">
    <source>
        <dbReference type="EMBL" id="TDQ05879.1"/>
    </source>
</evidence>